<feature type="domain" description="PAS" evidence="19">
    <location>
        <begin position="634"/>
        <end position="680"/>
    </location>
</feature>
<dbReference type="InterPro" id="IPR036890">
    <property type="entry name" value="HATPase_C_sf"/>
</dbReference>
<evidence type="ECO:0000256" key="12">
    <source>
        <dbReference type="ARBA" id="ARBA00023012"/>
    </source>
</evidence>
<proteinExistence type="predicted"/>
<evidence type="ECO:0000256" key="14">
    <source>
        <dbReference type="PROSITE-ProRule" id="PRU00169"/>
    </source>
</evidence>
<dbReference type="InterPro" id="IPR011006">
    <property type="entry name" value="CheY-like_superfamily"/>
</dbReference>
<dbReference type="InterPro" id="IPR035965">
    <property type="entry name" value="PAS-like_dom_sf"/>
</dbReference>
<dbReference type="SMART" id="SM00387">
    <property type="entry name" value="HATPase_c"/>
    <property type="match status" value="1"/>
</dbReference>
<dbReference type="EC" id="2.7.13.3" evidence="3"/>
<keyword evidence="5 14" id="KW-0597">Phosphoprotein</keyword>
<sequence length="1260" mass="139909">MLPFSLKTKMTVTISLLIAGLLSVLAISTQMYFVNQLKQLLYTQQFNMVSAVADQIDDKIFSSQTELVAAAGTLSKGAVTDPVALKSFFDDRPDTLAMFDNGLFLFSREGVLISANPAETTLLDKNFLHRDYLKNTLATGKAQISEPFISAQPHHHPIIMFTAPVFGNDGKVSAVLGGSIDLTKNNFLTRIGSVVLGKEGYLYLYNKDRTMVVHSDHRRIFRKDVPVGANVLYDRALAGFEGTGETVNSRKVQVISSFKRLKSTGWILASNFPQQEAYSPIYKARTYVIFALAVVLLISILIVWLSMKFLTAPLLAFTEQIRGMTQHKEAAQPVGVNTGDEIEVLRDAFDQLLAELEAQKSELKRQLDFSRILIDIIPIPVYYKDAQGHYLGCNQAFLDFNGLGREELMGKTVHDVVPPDLADKYYRSDKELFGVGGVQVFEAKAVNGQLAQRDITFFKTTFPASDGSHGGILGAMLDITEHKQAEEALQTQKEFAESLVMKSTVPTFVLDHRHRVIIWNSALEALTGIKADDVLGLENLWKIFYETERPLLADLILDEALDGLSEHYGHYRHSPLISGGIQAEGWYRDPSGAGHYITISAAPIRDRNGVLVGALQVMEDITERKLAQDAHEKTRRQLQLILDAAGEGINGVDTQGRITFVNPAAADMVGWTQEELLGQNQHALMHHSREDGSPFPVQECAVAAACHEGRPYKSEELFWRKDGTSFYVECNCSPLREDGELVGAVIIYKDMTERRLAEEQLLKLSQAVMQSPVSIIITDTLGNIEFVNPRFTHVTGYEADEVIGRNPRLLQSGKTSPELYQGLWNTITSGRVWTGELNNRYKSGATHWEHATISPIRNSAGAISHFMAFMESISERKKLEEQLRQAQKMEAIGQLAGGVAHDFNNILTVIMGFGQLLQHSLPAGDPMLESMEQILDAADRATHLTRSLLAFSRKQVMLLHQVELSDLARKHAKFLVRIIGEDVTLKTYFCEEKLMVMADSGQIEQVLMNLATNARDAMPGGGELTIKTEAVQLDEEFHRMHGYGMPGRYALITVTDTGTGMDPETQQKIFEPFFTTKLPGRGTGLGLSIVYGIIKQHGGYVTIFSQRGFGTTFSIYLPLNVEKPQTVEQAATFVPQGGSETIFVVEDDASVGRLVESVLKRYGYNVILAGSGEEALEIYQSRSHDISLALLDVIMPKMNGKELCEKLRERSPQLKVLFLSGYTADLIQDKGIAMDGIDLIRKPAKPMELARKVREMLDAQ</sequence>
<dbReference type="PROSITE" id="PS50113">
    <property type="entry name" value="PAC"/>
    <property type="match status" value="3"/>
</dbReference>
<feature type="domain" description="Histidine kinase" evidence="17">
    <location>
        <begin position="898"/>
        <end position="1121"/>
    </location>
</feature>
<dbReference type="KEGG" id="gbm:Gbem_2137"/>
<dbReference type="PANTHER" id="PTHR43065">
    <property type="entry name" value="SENSOR HISTIDINE KINASE"/>
    <property type="match status" value="1"/>
</dbReference>
<gene>
    <name evidence="22" type="ordered locus">Gbem_2137</name>
</gene>
<dbReference type="Gene3D" id="3.30.565.10">
    <property type="entry name" value="Histidine kinase-like ATPase, C-terminal domain"/>
    <property type="match status" value="1"/>
</dbReference>
<feature type="domain" description="PAS" evidence="19">
    <location>
        <begin position="757"/>
        <end position="806"/>
    </location>
</feature>
<dbReference type="SUPFAM" id="SSF55874">
    <property type="entry name" value="ATPase domain of HSP90 chaperone/DNA topoisomerase II/histidine kinase"/>
    <property type="match status" value="1"/>
</dbReference>
<evidence type="ECO:0000256" key="16">
    <source>
        <dbReference type="SAM" id="Phobius"/>
    </source>
</evidence>
<dbReference type="Gene3D" id="3.30.450.20">
    <property type="entry name" value="PAS domain"/>
    <property type="match status" value="5"/>
</dbReference>
<dbReference type="STRING" id="404380.Gbem_2137"/>
<keyword evidence="12" id="KW-0902">Two-component regulatory system</keyword>
<feature type="domain" description="PAC" evidence="20">
    <location>
        <begin position="581"/>
        <end position="633"/>
    </location>
</feature>
<dbReference type="NCBIfam" id="TIGR00229">
    <property type="entry name" value="sensory_box"/>
    <property type="match status" value="4"/>
</dbReference>
<dbReference type="InterPro" id="IPR001610">
    <property type="entry name" value="PAC"/>
</dbReference>
<dbReference type="eggNOG" id="COG4191">
    <property type="taxonomic scope" value="Bacteria"/>
</dbReference>
<evidence type="ECO:0000259" key="18">
    <source>
        <dbReference type="PROSITE" id="PS50110"/>
    </source>
</evidence>
<dbReference type="GO" id="GO:0006355">
    <property type="term" value="P:regulation of DNA-templated transcription"/>
    <property type="evidence" value="ECO:0007669"/>
    <property type="project" value="InterPro"/>
</dbReference>
<dbReference type="RefSeq" id="WP_012530570.1">
    <property type="nucleotide sequence ID" value="NC_011146.1"/>
</dbReference>
<evidence type="ECO:0000256" key="9">
    <source>
        <dbReference type="ARBA" id="ARBA00022777"/>
    </source>
</evidence>
<dbReference type="InterPro" id="IPR003594">
    <property type="entry name" value="HATPase_dom"/>
</dbReference>
<keyword evidence="23" id="KW-1185">Reference proteome</keyword>
<dbReference type="CDD" id="cd00156">
    <property type="entry name" value="REC"/>
    <property type="match status" value="1"/>
</dbReference>
<evidence type="ECO:0000259" key="17">
    <source>
        <dbReference type="PROSITE" id="PS50109"/>
    </source>
</evidence>
<evidence type="ECO:0000256" key="3">
    <source>
        <dbReference type="ARBA" id="ARBA00012438"/>
    </source>
</evidence>
<name>B5EDF4_CITBB</name>
<dbReference type="GO" id="GO:0005524">
    <property type="term" value="F:ATP binding"/>
    <property type="evidence" value="ECO:0007669"/>
    <property type="project" value="UniProtKB-KW"/>
</dbReference>
<dbReference type="PROSITE" id="PS50109">
    <property type="entry name" value="HIS_KIN"/>
    <property type="match status" value="1"/>
</dbReference>
<accession>B5EDF4</accession>
<feature type="domain" description="PAC" evidence="20">
    <location>
        <begin position="833"/>
        <end position="885"/>
    </location>
</feature>
<keyword evidence="10" id="KW-0067">ATP-binding</keyword>
<dbReference type="Gene3D" id="3.40.50.2300">
    <property type="match status" value="1"/>
</dbReference>
<evidence type="ECO:0000313" key="23">
    <source>
        <dbReference type="Proteomes" id="UP000008825"/>
    </source>
</evidence>
<dbReference type="InterPro" id="IPR033479">
    <property type="entry name" value="dCache_1"/>
</dbReference>
<evidence type="ECO:0000259" key="21">
    <source>
        <dbReference type="PROSITE" id="PS50885"/>
    </source>
</evidence>
<evidence type="ECO:0000256" key="13">
    <source>
        <dbReference type="ARBA" id="ARBA00023136"/>
    </source>
</evidence>
<dbReference type="SMART" id="SM00086">
    <property type="entry name" value="PAC"/>
    <property type="match status" value="3"/>
</dbReference>
<evidence type="ECO:0000256" key="11">
    <source>
        <dbReference type="ARBA" id="ARBA00022989"/>
    </source>
</evidence>
<evidence type="ECO:0000256" key="5">
    <source>
        <dbReference type="ARBA" id="ARBA00022553"/>
    </source>
</evidence>
<dbReference type="PROSITE" id="PS50110">
    <property type="entry name" value="RESPONSE_REGULATORY"/>
    <property type="match status" value="1"/>
</dbReference>
<dbReference type="Pfam" id="PF00512">
    <property type="entry name" value="HisKA"/>
    <property type="match status" value="1"/>
</dbReference>
<keyword evidence="4" id="KW-1003">Cell membrane</keyword>
<keyword evidence="8" id="KW-0547">Nucleotide-binding</keyword>
<dbReference type="EMBL" id="CP001124">
    <property type="protein sequence ID" value="ACH39150.1"/>
    <property type="molecule type" value="Genomic_DNA"/>
</dbReference>
<dbReference type="CDD" id="cd00082">
    <property type="entry name" value="HisKA"/>
    <property type="match status" value="1"/>
</dbReference>
<comment type="catalytic activity">
    <reaction evidence="1">
        <text>ATP + protein L-histidine = ADP + protein N-phospho-L-histidine.</text>
        <dbReference type="EC" id="2.7.13.3"/>
    </reaction>
</comment>
<dbReference type="InterPro" id="IPR003661">
    <property type="entry name" value="HisK_dim/P_dom"/>
</dbReference>
<dbReference type="Pfam" id="PF00072">
    <property type="entry name" value="Response_reg"/>
    <property type="match status" value="1"/>
</dbReference>
<keyword evidence="7 16" id="KW-0812">Transmembrane</keyword>
<dbReference type="GO" id="GO:0000155">
    <property type="term" value="F:phosphorelay sensor kinase activity"/>
    <property type="evidence" value="ECO:0007669"/>
    <property type="project" value="InterPro"/>
</dbReference>
<dbReference type="InterPro" id="IPR036097">
    <property type="entry name" value="HisK_dim/P_sf"/>
</dbReference>
<dbReference type="SUPFAM" id="SSF47384">
    <property type="entry name" value="Homodimeric domain of signal transducing histidine kinase"/>
    <property type="match status" value="1"/>
</dbReference>
<keyword evidence="11 16" id="KW-1133">Transmembrane helix</keyword>
<dbReference type="SUPFAM" id="SSF52172">
    <property type="entry name" value="CheY-like"/>
    <property type="match status" value="1"/>
</dbReference>
<keyword evidence="13 16" id="KW-0472">Membrane</keyword>
<evidence type="ECO:0000256" key="2">
    <source>
        <dbReference type="ARBA" id="ARBA00004651"/>
    </source>
</evidence>
<evidence type="ECO:0000256" key="8">
    <source>
        <dbReference type="ARBA" id="ARBA00022741"/>
    </source>
</evidence>
<keyword evidence="6" id="KW-0808">Transferase</keyword>
<dbReference type="CDD" id="cd00130">
    <property type="entry name" value="PAS"/>
    <property type="match status" value="4"/>
</dbReference>
<keyword evidence="9 22" id="KW-0418">Kinase</keyword>
<dbReference type="InterPro" id="IPR005467">
    <property type="entry name" value="His_kinase_dom"/>
</dbReference>
<feature type="domain" description="PAS" evidence="19">
    <location>
        <begin position="366"/>
        <end position="420"/>
    </location>
</feature>
<dbReference type="SMART" id="SM00448">
    <property type="entry name" value="REC"/>
    <property type="match status" value="1"/>
</dbReference>
<reference evidence="22 23" key="1">
    <citation type="submission" date="2008-07" db="EMBL/GenBank/DDBJ databases">
        <title>Complete sequence of Geobacter bemidjiensis BEM.</title>
        <authorList>
            <consortium name="US DOE Joint Genome Institute"/>
            <person name="Lucas S."/>
            <person name="Copeland A."/>
            <person name="Lapidus A."/>
            <person name="Glavina del Rio T."/>
            <person name="Dalin E."/>
            <person name="Tice H."/>
            <person name="Bruce D."/>
            <person name="Goodwin L."/>
            <person name="Pitluck S."/>
            <person name="Kiss H."/>
            <person name="Brettin T."/>
            <person name="Detter J.C."/>
            <person name="Han C."/>
            <person name="Kuske C.R."/>
            <person name="Schmutz J."/>
            <person name="Larimer F."/>
            <person name="Land M."/>
            <person name="Hauser L."/>
            <person name="Kyrpides N."/>
            <person name="Lykidis A."/>
            <person name="Lovley D."/>
            <person name="Richardson P."/>
        </authorList>
    </citation>
    <scope>NUCLEOTIDE SEQUENCE [LARGE SCALE GENOMIC DNA]</scope>
    <source>
        <strain evidence="23">ATCC BAA-1014 / DSM 16622 / JCM 12645 / Bem</strain>
    </source>
</reference>
<evidence type="ECO:0000256" key="6">
    <source>
        <dbReference type="ARBA" id="ARBA00022679"/>
    </source>
</evidence>
<dbReference type="OrthoDB" id="9806821at2"/>
<feature type="modified residue" description="4-aspartylphosphate" evidence="14">
    <location>
        <position position="1192"/>
    </location>
</feature>
<feature type="domain" description="PAC" evidence="20">
    <location>
        <begin position="712"/>
        <end position="763"/>
    </location>
</feature>
<evidence type="ECO:0000256" key="10">
    <source>
        <dbReference type="ARBA" id="ARBA00022840"/>
    </source>
</evidence>
<reference evidence="22 23" key="2">
    <citation type="journal article" date="2010" name="BMC Genomics">
        <title>The genome of Geobacter bemidjiensis, exemplar for the subsurface clade of Geobacter species that predominate in Fe(III)-reducing subsurface environments.</title>
        <authorList>
            <person name="Aklujkar M."/>
            <person name="Young N.D."/>
            <person name="Holmes D."/>
            <person name="Chavan M."/>
            <person name="Risso C."/>
            <person name="Kiss H.E."/>
            <person name="Han C.S."/>
            <person name="Land M.L."/>
            <person name="Lovley D.R."/>
        </authorList>
    </citation>
    <scope>NUCLEOTIDE SEQUENCE [LARGE SCALE GENOMIC DNA]</scope>
    <source>
        <strain evidence="23">ATCC BAA-1014 / DSM 16622 / JCM 12645 / Bem</strain>
    </source>
</reference>
<evidence type="ECO:0000313" key="22">
    <source>
        <dbReference type="EMBL" id="ACH39150.1"/>
    </source>
</evidence>
<dbReference type="HOGENOM" id="CLU_000445_114_21_7"/>
<dbReference type="CDD" id="cd18774">
    <property type="entry name" value="PDC2_HK_sensor"/>
    <property type="match status" value="1"/>
</dbReference>
<dbReference type="PANTHER" id="PTHR43065:SF42">
    <property type="entry name" value="TWO-COMPONENT SENSOR PPRA"/>
    <property type="match status" value="1"/>
</dbReference>
<dbReference type="Pfam" id="PF08448">
    <property type="entry name" value="PAS_4"/>
    <property type="match status" value="1"/>
</dbReference>
<dbReference type="CDD" id="cd12914">
    <property type="entry name" value="PDC1_DGC_like"/>
    <property type="match status" value="1"/>
</dbReference>
<feature type="domain" description="PAS" evidence="19">
    <location>
        <begin position="492"/>
        <end position="564"/>
    </location>
</feature>
<dbReference type="Gene3D" id="1.10.287.130">
    <property type="match status" value="1"/>
</dbReference>
<evidence type="ECO:0000259" key="19">
    <source>
        <dbReference type="PROSITE" id="PS50112"/>
    </source>
</evidence>
<keyword evidence="15" id="KW-0175">Coiled coil</keyword>
<dbReference type="InterPro" id="IPR003660">
    <property type="entry name" value="HAMP_dom"/>
</dbReference>
<dbReference type="Pfam" id="PF13426">
    <property type="entry name" value="PAS_9"/>
    <property type="match status" value="2"/>
</dbReference>
<dbReference type="Gene3D" id="6.10.340.10">
    <property type="match status" value="1"/>
</dbReference>
<feature type="domain" description="Response regulatory" evidence="18">
    <location>
        <begin position="1141"/>
        <end position="1257"/>
    </location>
</feature>
<dbReference type="InterPro" id="IPR000014">
    <property type="entry name" value="PAS"/>
</dbReference>
<dbReference type="PROSITE" id="PS50885">
    <property type="entry name" value="HAMP"/>
    <property type="match status" value="1"/>
</dbReference>
<evidence type="ECO:0000256" key="15">
    <source>
        <dbReference type="SAM" id="Coils"/>
    </source>
</evidence>
<dbReference type="Proteomes" id="UP000008825">
    <property type="component" value="Chromosome"/>
</dbReference>
<dbReference type="InterPro" id="IPR013767">
    <property type="entry name" value="PAS_fold"/>
</dbReference>
<evidence type="ECO:0000259" key="20">
    <source>
        <dbReference type="PROSITE" id="PS50113"/>
    </source>
</evidence>
<evidence type="ECO:0000256" key="7">
    <source>
        <dbReference type="ARBA" id="ARBA00022692"/>
    </source>
</evidence>
<feature type="coiled-coil region" evidence="15">
    <location>
        <begin position="342"/>
        <end position="373"/>
    </location>
</feature>
<comment type="subcellular location">
    <subcellularLocation>
        <location evidence="2">Cell membrane</location>
        <topology evidence="2">Multi-pass membrane protein</topology>
    </subcellularLocation>
</comment>
<dbReference type="Pfam" id="PF02518">
    <property type="entry name" value="HATPase_c"/>
    <property type="match status" value="1"/>
</dbReference>
<feature type="transmembrane region" description="Helical" evidence="16">
    <location>
        <begin position="287"/>
        <end position="305"/>
    </location>
</feature>
<dbReference type="PROSITE" id="PS50112">
    <property type="entry name" value="PAS"/>
    <property type="match status" value="4"/>
</dbReference>
<dbReference type="InterPro" id="IPR001789">
    <property type="entry name" value="Sig_transdc_resp-reg_receiver"/>
</dbReference>
<dbReference type="SMART" id="SM00388">
    <property type="entry name" value="HisKA"/>
    <property type="match status" value="1"/>
</dbReference>
<dbReference type="GO" id="GO:0005886">
    <property type="term" value="C:plasma membrane"/>
    <property type="evidence" value="ECO:0007669"/>
    <property type="project" value="UniProtKB-SubCell"/>
</dbReference>
<dbReference type="PRINTS" id="PR00344">
    <property type="entry name" value="BCTRLSENSOR"/>
</dbReference>
<dbReference type="AlphaFoldDB" id="B5EDF4"/>
<dbReference type="InterPro" id="IPR013656">
    <property type="entry name" value="PAS_4"/>
</dbReference>
<feature type="domain" description="HAMP" evidence="21">
    <location>
        <begin position="308"/>
        <end position="361"/>
    </location>
</feature>
<evidence type="ECO:0000256" key="4">
    <source>
        <dbReference type="ARBA" id="ARBA00022475"/>
    </source>
</evidence>
<dbReference type="InterPro" id="IPR004358">
    <property type="entry name" value="Sig_transdc_His_kin-like_C"/>
</dbReference>
<dbReference type="SMART" id="SM00091">
    <property type="entry name" value="PAS"/>
    <property type="match status" value="4"/>
</dbReference>
<dbReference type="Pfam" id="PF02743">
    <property type="entry name" value="dCache_1"/>
    <property type="match status" value="1"/>
</dbReference>
<dbReference type="Pfam" id="PF00989">
    <property type="entry name" value="PAS"/>
    <property type="match status" value="1"/>
</dbReference>
<organism evidence="22 23">
    <name type="scientific">Citrifermentans bemidjiense (strain ATCC BAA-1014 / DSM 16622 / JCM 12645 / Bem)</name>
    <name type="common">Geobacter bemidjiensis</name>
    <dbReference type="NCBI Taxonomy" id="404380"/>
    <lineage>
        <taxon>Bacteria</taxon>
        <taxon>Pseudomonadati</taxon>
        <taxon>Thermodesulfobacteriota</taxon>
        <taxon>Desulfuromonadia</taxon>
        <taxon>Geobacterales</taxon>
        <taxon>Geobacteraceae</taxon>
        <taxon>Citrifermentans</taxon>
    </lineage>
</organism>
<dbReference type="InterPro" id="IPR000700">
    <property type="entry name" value="PAS-assoc_C"/>
</dbReference>
<dbReference type="SUPFAM" id="SSF55785">
    <property type="entry name" value="PYP-like sensor domain (PAS domain)"/>
    <property type="match status" value="4"/>
</dbReference>
<protein>
    <recommendedName>
        <fullName evidence="3">histidine kinase</fullName>
        <ecNumber evidence="3">2.7.13.3</ecNumber>
    </recommendedName>
</protein>
<evidence type="ECO:0000256" key="1">
    <source>
        <dbReference type="ARBA" id="ARBA00000085"/>
    </source>
</evidence>